<keyword evidence="7" id="KW-0732">Signal</keyword>
<dbReference type="KEGG" id="alv:Alvin_1787"/>
<dbReference type="GO" id="GO:0006811">
    <property type="term" value="P:monoatomic ion transport"/>
    <property type="evidence" value="ECO:0007669"/>
    <property type="project" value="UniProtKB-KW"/>
</dbReference>
<evidence type="ECO:0000256" key="5">
    <source>
        <dbReference type="ARBA" id="ARBA00022597"/>
    </source>
</evidence>
<evidence type="ECO:0000256" key="11">
    <source>
        <dbReference type="ARBA" id="ARBA00023136"/>
    </source>
</evidence>
<evidence type="ECO:0000256" key="13">
    <source>
        <dbReference type="ARBA" id="ARBA00023237"/>
    </source>
</evidence>
<proteinExistence type="inferred from homology"/>
<comment type="similarity">
    <text evidence="2">Belongs to the BexD/CtrA/VexA family.</text>
</comment>
<dbReference type="InterPro" id="IPR017477">
    <property type="entry name" value="PEP-CTERM_polysacc_export"/>
</dbReference>
<protein>
    <submittedName>
        <fullName evidence="17">Polysaccharide export protein</fullName>
    </submittedName>
</protein>
<accession>D3RU57</accession>
<evidence type="ECO:0000256" key="3">
    <source>
        <dbReference type="ARBA" id="ARBA00022448"/>
    </source>
</evidence>
<sequence>MNARFGSLTWRGALILASVILVMTAGCASKKNQYPPVPVDQRDLTVQEGYFYEIAPGDQVNIFVLGFEELSGSVPVRPDGMLTTPLIEDVQASGKTPTQLARDLEKQFAVYVRSPVVTVIVNGFVGLPSQQVRVIGEAMKPAAVPFRKHMTLLDLMIEVGGLTEFAAGNKSVLVRYADGQQRQYSVRLDDLIRDGRIEENIGLLPGDILIIPESWF</sequence>
<keyword evidence="9" id="KW-0406">Ion transport</keyword>
<dbReference type="PANTHER" id="PTHR33619">
    <property type="entry name" value="POLYSACCHARIDE EXPORT PROTEIN GFCE-RELATED"/>
    <property type="match status" value="1"/>
</dbReference>
<dbReference type="STRING" id="572477.Alvin_1787"/>
<dbReference type="AlphaFoldDB" id="D3RU57"/>
<feature type="domain" description="SLBB" evidence="16">
    <location>
        <begin position="130"/>
        <end position="211"/>
    </location>
</feature>
<keyword evidence="13" id="KW-0998">Cell outer membrane</keyword>
<dbReference type="NCBIfam" id="TIGR03027">
    <property type="entry name" value="pepcterm_export"/>
    <property type="match status" value="1"/>
</dbReference>
<keyword evidence="3" id="KW-0813">Transport</keyword>
<dbReference type="eggNOG" id="COG1596">
    <property type="taxonomic scope" value="Bacteria"/>
</dbReference>
<evidence type="ECO:0000256" key="2">
    <source>
        <dbReference type="ARBA" id="ARBA00009450"/>
    </source>
</evidence>
<dbReference type="Proteomes" id="UP000001441">
    <property type="component" value="Chromosome"/>
</dbReference>
<gene>
    <name evidence="17" type="ordered locus">Alvin_1787</name>
</gene>
<keyword evidence="14" id="KW-0449">Lipoprotein</keyword>
<keyword evidence="5" id="KW-0762">Sugar transport</keyword>
<keyword evidence="12" id="KW-0564">Palmitate</keyword>
<comment type="subcellular location">
    <subcellularLocation>
        <location evidence="1">Cell outer membrane</location>
        <topology evidence="1">Multi-pass membrane protein</topology>
    </subcellularLocation>
</comment>
<evidence type="ECO:0000256" key="14">
    <source>
        <dbReference type="ARBA" id="ARBA00023288"/>
    </source>
</evidence>
<keyword evidence="18" id="KW-1185">Reference proteome</keyword>
<dbReference type="InterPro" id="IPR003715">
    <property type="entry name" value="Poly_export_N"/>
</dbReference>
<feature type="domain" description="Polysaccharide export protein N-terminal" evidence="15">
    <location>
        <begin position="48"/>
        <end position="121"/>
    </location>
</feature>
<evidence type="ECO:0000256" key="10">
    <source>
        <dbReference type="ARBA" id="ARBA00023114"/>
    </source>
</evidence>
<dbReference type="InterPro" id="IPR049712">
    <property type="entry name" value="Poly_export"/>
</dbReference>
<dbReference type="GO" id="GO:0009279">
    <property type="term" value="C:cell outer membrane"/>
    <property type="evidence" value="ECO:0007669"/>
    <property type="project" value="UniProtKB-SubCell"/>
</dbReference>
<evidence type="ECO:0000256" key="8">
    <source>
        <dbReference type="ARBA" id="ARBA00023047"/>
    </source>
</evidence>
<evidence type="ECO:0000259" key="15">
    <source>
        <dbReference type="Pfam" id="PF02563"/>
    </source>
</evidence>
<dbReference type="Gene3D" id="3.10.560.10">
    <property type="entry name" value="Outer membrane lipoprotein wza domain like"/>
    <property type="match status" value="1"/>
</dbReference>
<keyword evidence="8" id="KW-0625">Polysaccharide transport</keyword>
<dbReference type="GO" id="GO:0015159">
    <property type="term" value="F:polysaccharide transmembrane transporter activity"/>
    <property type="evidence" value="ECO:0007669"/>
    <property type="project" value="InterPro"/>
</dbReference>
<evidence type="ECO:0000256" key="9">
    <source>
        <dbReference type="ARBA" id="ARBA00023065"/>
    </source>
</evidence>
<evidence type="ECO:0000256" key="4">
    <source>
        <dbReference type="ARBA" id="ARBA00022452"/>
    </source>
</evidence>
<dbReference type="GO" id="GO:0046930">
    <property type="term" value="C:pore complex"/>
    <property type="evidence" value="ECO:0007669"/>
    <property type="project" value="UniProtKB-KW"/>
</dbReference>
<name>D3RU57_ALLVD</name>
<evidence type="ECO:0000256" key="7">
    <source>
        <dbReference type="ARBA" id="ARBA00022729"/>
    </source>
</evidence>
<dbReference type="HOGENOM" id="CLU_038343_3_2_6"/>
<organism evidence="17 18">
    <name type="scientific">Allochromatium vinosum (strain ATCC 17899 / DSM 180 / NBRC 103801 / NCIMB 10441 / D)</name>
    <name type="common">Chromatium vinosum</name>
    <dbReference type="NCBI Taxonomy" id="572477"/>
    <lineage>
        <taxon>Bacteria</taxon>
        <taxon>Pseudomonadati</taxon>
        <taxon>Pseudomonadota</taxon>
        <taxon>Gammaproteobacteria</taxon>
        <taxon>Chromatiales</taxon>
        <taxon>Chromatiaceae</taxon>
        <taxon>Allochromatium</taxon>
    </lineage>
</organism>
<evidence type="ECO:0000313" key="18">
    <source>
        <dbReference type="Proteomes" id="UP000001441"/>
    </source>
</evidence>
<reference evidence="17 18" key="1">
    <citation type="journal article" date="2011" name="Stand. Genomic Sci.">
        <title>Complete genome sequence of Allochromatium vinosum DSM 180(T).</title>
        <authorList>
            <person name="Weissgerber T."/>
            <person name="Zigann R."/>
            <person name="Bruce D."/>
            <person name="Chang Y.J."/>
            <person name="Detter J.C."/>
            <person name="Han C."/>
            <person name="Hauser L."/>
            <person name="Jeffries C.D."/>
            <person name="Land M."/>
            <person name="Munk A.C."/>
            <person name="Tapia R."/>
            <person name="Dahl C."/>
        </authorList>
    </citation>
    <scope>NUCLEOTIDE SEQUENCE [LARGE SCALE GENOMIC DNA]</scope>
    <source>
        <strain evidence="18">ATCC 17899 / DSM 180 / NBRC 103801 / NCIMB 10441 / D</strain>
    </source>
</reference>
<dbReference type="InterPro" id="IPR054765">
    <property type="entry name" value="SLBB_dom"/>
</dbReference>
<evidence type="ECO:0000256" key="12">
    <source>
        <dbReference type="ARBA" id="ARBA00023139"/>
    </source>
</evidence>
<keyword evidence="11" id="KW-0472">Membrane</keyword>
<dbReference type="GO" id="GO:0015288">
    <property type="term" value="F:porin activity"/>
    <property type="evidence" value="ECO:0007669"/>
    <property type="project" value="UniProtKB-KW"/>
</dbReference>
<evidence type="ECO:0000256" key="6">
    <source>
        <dbReference type="ARBA" id="ARBA00022692"/>
    </source>
</evidence>
<dbReference type="Gene3D" id="3.30.1950.10">
    <property type="entry name" value="wza like domain"/>
    <property type="match status" value="1"/>
</dbReference>
<dbReference type="Pfam" id="PF22461">
    <property type="entry name" value="SLBB_2"/>
    <property type="match status" value="1"/>
</dbReference>
<evidence type="ECO:0000259" key="16">
    <source>
        <dbReference type="Pfam" id="PF22461"/>
    </source>
</evidence>
<evidence type="ECO:0000313" key="17">
    <source>
        <dbReference type="EMBL" id="ADC62716.1"/>
    </source>
</evidence>
<dbReference type="EMBL" id="CP001896">
    <property type="protein sequence ID" value="ADC62716.1"/>
    <property type="molecule type" value="Genomic_DNA"/>
</dbReference>
<keyword evidence="10" id="KW-0626">Porin</keyword>
<evidence type="ECO:0000256" key="1">
    <source>
        <dbReference type="ARBA" id="ARBA00004571"/>
    </source>
</evidence>
<keyword evidence="6" id="KW-0812">Transmembrane</keyword>
<dbReference type="PANTHER" id="PTHR33619:SF3">
    <property type="entry name" value="POLYSACCHARIDE EXPORT PROTEIN GFCE-RELATED"/>
    <property type="match status" value="1"/>
</dbReference>
<dbReference type="Pfam" id="PF02563">
    <property type="entry name" value="Poly_export"/>
    <property type="match status" value="1"/>
</dbReference>
<keyword evidence="4" id="KW-1134">Transmembrane beta strand</keyword>
<dbReference type="PROSITE" id="PS51257">
    <property type="entry name" value="PROKAR_LIPOPROTEIN"/>
    <property type="match status" value="1"/>
</dbReference>